<proteinExistence type="predicted"/>
<evidence type="ECO:0000256" key="1">
    <source>
        <dbReference type="SAM" id="MobiDB-lite"/>
    </source>
</evidence>
<accession>A0A0A9BJQ9</accession>
<dbReference type="AlphaFoldDB" id="A0A0A9BJQ9"/>
<sequence>MLKKDLKHTHQEKIHHPRGT</sequence>
<reference evidence="2" key="1">
    <citation type="submission" date="2014-09" db="EMBL/GenBank/DDBJ databases">
        <authorList>
            <person name="Magalhaes I.L.F."/>
            <person name="Oliveira U."/>
            <person name="Santos F.R."/>
            <person name="Vidigal T.H.D.A."/>
            <person name="Brescovit A.D."/>
            <person name="Santos A.J."/>
        </authorList>
    </citation>
    <scope>NUCLEOTIDE SEQUENCE</scope>
    <source>
        <tissue evidence="2">Shoot tissue taken approximately 20 cm above the soil surface</tissue>
    </source>
</reference>
<evidence type="ECO:0000313" key="2">
    <source>
        <dbReference type="EMBL" id="JAD59512.1"/>
    </source>
</evidence>
<protein>
    <submittedName>
        <fullName evidence="2">Uncharacterized protein</fullName>
    </submittedName>
</protein>
<dbReference type="EMBL" id="GBRH01238383">
    <property type="protein sequence ID" value="JAD59512.1"/>
    <property type="molecule type" value="Transcribed_RNA"/>
</dbReference>
<reference evidence="2" key="2">
    <citation type="journal article" date="2015" name="Data Brief">
        <title>Shoot transcriptome of the giant reed, Arundo donax.</title>
        <authorList>
            <person name="Barrero R.A."/>
            <person name="Guerrero F.D."/>
            <person name="Moolhuijzen P."/>
            <person name="Goolsby J.A."/>
            <person name="Tidwell J."/>
            <person name="Bellgard S.E."/>
            <person name="Bellgard M.I."/>
        </authorList>
    </citation>
    <scope>NUCLEOTIDE SEQUENCE</scope>
    <source>
        <tissue evidence="2">Shoot tissue taken approximately 20 cm above the soil surface</tissue>
    </source>
</reference>
<feature type="region of interest" description="Disordered" evidence="1">
    <location>
        <begin position="1"/>
        <end position="20"/>
    </location>
</feature>
<name>A0A0A9BJQ9_ARUDO</name>
<organism evidence="2">
    <name type="scientific">Arundo donax</name>
    <name type="common">Giant reed</name>
    <name type="synonym">Donax arundinaceus</name>
    <dbReference type="NCBI Taxonomy" id="35708"/>
    <lineage>
        <taxon>Eukaryota</taxon>
        <taxon>Viridiplantae</taxon>
        <taxon>Streptophyta</taxon>
        <taxon>Embryophyta</taxon>
        <taxon>Tracheophyta</taxon>
        <taxon>Spermatophyta</taxon>
        <taxon>Magnoliopsida</taxon>
        <taxon>Liliopsida</taxon>
        <taxon>Poales</taxon>
        <taxon>Poaceae</taxon>
        <taxon>PACMAD clade</taxon>
        <taxon>Arundinoideae</taxon>
        <taxon>Arundineae</taxon>
        <taxon>Arundo</taxon>
    </lineage>
</organism>